<reference evidence="2 3" key="1">
    <citation type="journal article" date="2024" name="BMC Genomics">
        <title>Genome assembly of redclaw crayfish (Cherax quadricarinatus) provides insights into its immune adaptation and hypoxia tolerance.</title>
        <authorList>
            <person name="Liu Z."/>
            <person name="Zheng J."/>
            <person name="Li H."/>
            <person name="Fang K."/>
            <person name="Wang S."/>
            <person name="He J."/>
            <person name="Zhou D."/>
            <person name="Weng S."/>
            <person name="Chi M."/>
            <person name="Gu Z."/>
            <person name="He J."/>
            <person name="Li F."/>
            <person name="Wang M."/>
        </authorList>
    </citation>
    <scope>NUCLEOTIDE SEQUENCE [LARGE SCALE GENOMIC DNA]</scope>
    <source>
        <strain evidence="2">ZL_2023a</strain>
    </source>
</reference>
<dbReference type="EMBL" id="JARKIK010000039">
    <property type="protein sequence ID" value="KAK8738361.1"/>
    <property type="molecule type" value="Genomic_DNA"/>
</dbReference>
<keyword evidence="3" id="KW-1185">Reference proteome</keyword>
<feature type="compositionally biased region" description="Basic and acidic residues" evidence="1">
    <location>
        <begin position="691"/>
        <end position="706"/>
    </location>
</feature>
<feature type="compositionally biased region" description="Low complexity" evidence="1">
    <location>
        <begin position="405"/>
        <end position="419"/>
    </location>
</feature>
<feature type="compositionally biased region" description="Low complexity" evidence="1">
    <location>
        <begin position="1179"/>
        <end position="1197"/>
    </location>
</feature>
<feature type="compositionally biased region" description="Basic residues" evidence="1">
    <location>
        <begin position="1159"/>
        <end position="1178"/>
    </location>
</feature>
<name>A0AAW0XF15_CHEQU</name>
<evidence type="ECO:0000256" key="1">
    <source>
        <dbReference type="SAM" id="MobiDB-lite"/>
    </source>
</evidence>
<accession>A0AAW0XF15</accession>
<feature type="compositionally biased region" description="Basic and acidic residues" evidence="1">
    <location>
        <begin position="968"/>
        <end position="981"/>
    </location>
</feature>
<feature type="compositionally biased region" description="Low complexity" evidence="1">
    <location>
        <begin position="350"/>
        <end position="393"/>
    </location>
</feature>
<evidence type="ECO:0000313" key="3">
    <source>
        <dbReference type="Proteomes" id="UP001445076"/>
    </source>
</evidence>
<feature type="compositionally biased region" description="Low complexity" evidence="1">
    <location>
        <begin position="324"/>
        <end position="341"/>
    </location>
</feature>
<comment type="caution">
    <text evidence="2">The sequence shown here is derived from an EMBL/GenBank/DDBJ whole genome shotgun (WGS) entry which is preliminary data.</text>
</comment>
<feature type="region of interest" description="Disordered" evidence="1">
    <location>
        <begin position="1144"/>
        <end position="1204"/>
    </location>
</feature>
<feature type="region of interest" description="Disordered" evidence="1">
    <location>
        <begin position="954"/>
        <end position="995"/>
    </location>
</feature>
<feature type="compositionally biased region" description="Low complexity" evidence="1">
    <location>
        <begin position="483"/>
        <end position="497"/>
    </location>
</feature>
<organism evidence="2 3">
    <name type="scientific">Cherax quadricarinatus</name>
    <name type="common">Australian red claw crayfish</name>
    <dbReference type="NCBI Taxonomy" id="27406"/>
    <lineage>
        <taxon>Eukaryota</taxon>
        <taxon>Metazoa</taxon>
        <taxon>Ecdysozoa</taxon>
        <taxon>Arthropoda</taxon>
        <taxon>Crustacea</taxon>
        <taxon>Multicrustacea</taxon>
        <taxon>Malacostraca</taxon>
        <taxon>Eumalacostraca</taxon>
        <taxon>Eucarida</taxon>
        <taxon>Decapoda</taxon>
        <taxon>Pleocyemata</taxon>
        <taxon>Astacidea</taxon>
        <taxon>Parastacoidea</taxon>
        <taxon>Parastacidae</taxon>
        <taxon>Cherax</taxon>
    </lineage>
</organism>
<proteinExistence type="predicted"/>
<feature type="region of interest" description="Disordered" evidence="1">
    <location>
        <begin position="660"/>
        <end position="712"/>
    </location>
</feature>
<feature type="region of interest" description="Disordered" evidence="1">
    <location>
        <begin position="724"/>
        <end position="751"/>
    </location>
</feature>
<evidence type="ECO:0000313" key="2">
    <source>
        <dbReference type="EMBL" id="KAK8738361.1"/>
    </source>
</evidence>
<feature type="compositionally biased region" description="Low complexity" evidence="1">
    <location>
        <begin position="296"/>
        <end position="305"/>
    </location>
</feature>
<dbReference type="Proteomes" id="UP001445076">
    <property type="component" value="Unassembled WGS sequence"/>
</dbReference>
<feature type="region of interest" description="Disordered" evidence="1">
    <location>
        <begin position="1"/>
        <end position="31"/>
    </location>
</feature>
<feature type="region of interest" description="Disordered" evidence="1">
    <location>
        <begin position="296"/>
        <end position="534"/>
    </location>
</feature>
<feature type="compositionally biased region" description="Low complexity" evidence="1">
    <location>
        <begin position="509"/>
        <end position="523"/>
    </location>
</feature>
<feature type="compositionally biased region" description="Low complexity" evidence="1">
    <location>
        <begin position="431"/>
        <end position="445"/>
    </location>
</feature>
<feature type="region of interest" description="Disordered" evidence="1">
    <location>
        <begin position="1047"/>
        <end position="1068"/>
    </location>
</feature>
<feature type="region of interest" description="Disordered" evidence="1">
    <location>
        <begin position="1099"/>
        <end position="1128"/>
    </location>
</feature>
<gene>
    <name evidence="2" type="ORF">OTU49_003831</name>
</gene>
<feature type="compositionally biased region" description="Polar residues" evidence="1">
    <location>
        <begin position="306"/>
        <end position="323"/>
    </location>
</feature>
<dbReference type="AlphaFoldDB" id="A0AAW0XF15"/>
<sequence length="1242" mass="135698">MRTRRGTILTGSDVGQPVEHNGSTSESQGKNVGMACHSRQVYSLRTMSDGQSPVLKRKSVLSCAVGTQSKTHFSCVNKESSFDVSLLASPIIGHRKLNIIQKQLNFKKNDLDEENKNICKVKSHKRSVLLSPLSERSNNINSRKRTNGLEVQHKITGIPEKMSKRGNRVCDKENSILTNEKDLPLKKSKRIKKEISPVGQLRQTDGTKQVSKKNLPLEQASNLNEYVCAMVETTSGRRSNLKPRGGISYQESLMKGIGRIRNKNNLVTSKENAEKSNGKNHLLSKVSTKGGIVKSKFSKASSKSSVNPAVSQASSKLAITPENSRASRSSVRSTAVSRTSSESAITPEDSQSSRSSARSTAVSRTSSESAITPEDSQSSRSSARSTAVAQASSKSALTPEDSRASRSSVRSTAVSRTSSESAITPEDSRASRSSVRSTAVARTSSESAITPEDSRASRSSARSTAVAQASSKSALTPKDSRASRSSVRSTAVSRTSSESAITPEDSRASRSSVRSTAVAQASSKSALTPKDSRALRSSARSTAVSCAFCLGVSPTSSQSPAHQVTYSTKSLAQTSTRFRNEKVSHGEQQKKLPVWAMDSKPNSGKRRSIRVKSKDIFDFVCDPLDEIVKKRRVAKPRGQKRVRTHKPKLKLTLLTTDPDKEITFPSENQIPISTNTTRRETESATSSMCNVREDSDSAGTARREIESAAPSVCSARVDGDLAGTARRETESAASSVCSPRENDELSGNDISDDEFARECVTSEDNCNDFYSHETESVTKEYDFETTSSFVPTKLISSKSIPMSSVSVFPTPAISKHISKYIGGSSTPRVENAKASDSCVDLIDEQATNIAKEDIVTCFGFDEMECELEGSELDLSPVRCSGQLQSCLEVTGTSDVYNECHPSSQPSRFSWGFLRPGNRSNISASRSSSVLAVHGLSSSLPSFLSSIRSQKSMVSNANLGKSVQRKKLKETDHSSEVGEGKNKTVAHPATCRNQDTGIEDVNTSIFVEEKDADKQQKGNQAKLNNVDKIVQRKVLKEKNNSLQVEVRKSQRTKKNPQAAMCENEDSEKDTNVSLLFDEDDVENLEKENVENMSCLPGNGCSPKRIHHKPMDDELNSPEKSFLKPPRKSYNRSCLEECRRKFIREYAGGTTTDTEDDGKERSKKKRKKFKAKTSLKKKKGTASSSHSLEDSSLSSESLSGKSCNTLKNKRNKVYEQSMNEWIASTNSFFEEVENSDLIIEDDKQ</sequence>
<feature type="compositionally biased region" description="Polar residues" evidence="1">
    <location>
        <begin position="21"/>
        <end position="30"/>
    </location>
</feature>
<protein>
    <submittedName>
        <fullName evidence="2">Uncharacterized protein</fullName>
    </submittedName>
</protein>
<feature type="compositionally biased region" description="Low complexity" evidence="1">
    <location>
        <begin position="457"/>
        <end position="471"/>
    </location>
</feature>